<dbReference type="Gene3D" id="3.80.10.10">
    <property type="entry name" value="Ribonuclease Inhibitor"/>
    <property type="match status" value="2"/>
</dbReference>
<proteinExistence type="predicted"/>
<feature type="domain" description="Disease resistance N-terminal" evidence="5">
    <location>
        <begin position="5"/>
        <end position="83"/>
    </location>
</feature>
<feature type="domain" description="Disease resistance R13L4/SHOC-2-like LRR" evidence="6">
    <location>
        <begin position="153"/>
        <end position="226"/>
    </location>
</feature>
<dbReference type="PROSITE" id="PS51450">
    <property type="entry name" value="LRR"/>
    <property type="match status" value="2"/>
</dbReference>
<dbReference type="InterPro" id="IPR003591">
    <property type="entry name" value="Leu-rich_rpt_typical-subtyp"/>
</dbReference>
<dbReference type="EMBL" id="JBBNAG010000013">
    <property type="protein sequence ID" value="KAK9084081.1"/>
    <property type="molecule type" value="Genomic_DNA"/>
</dbReference>
<reference evidence="8 9" key="1">
    <citation type="submission" date="2024-01" db="EMBL/GenBank/DDBJ databases">
        <title>Genome assemblies of Stephania.</title>
        <authorList>
            <person name="Yang L."/>
        </authorList>
    </citation>
    <scope>NUCLEOTIDE SEQUENCE [LARGE SCALE GENOMIC DNA]</scope>
    <source>
        <strain evidence="8">JXDWG</strain>
        <tissue evidence="8">Leaf</tissue>
    </source>
</reference>
<keyword evidence="4" id="KW-0611">Plant defense</keyword>
<dbReference type="InterPro" id="IPR001611">
    <property type="entry name" value="Leu-rich_rpt"/>
</dbReference>
<evidence type="ECO:0000259" key="6">
    <source>
        <dbReference type="Pfam" id="PF23598"/>
    </source>
</evidence>
<dbReference type="GO" id="GO:0006952">
    <property type="term" value="P:defense response"/>
    <property type="evidence" value="ECO:0007669"/>
    <property type="project" value="UniProtKB-KW"/>
</dbReference>
<protein>
    <recommendedName>
        <fullName evidence="10">Rx N-terminal domain-containing protein</fullName>
    </recommendedName>
</protein>
<dbReference type="CDD" id="cd14798">
    <property type="entry name" value="RX-CC_like"/>
    <property type="match status" value="1"/>
</dbReference>
<dbReference type="InterPro" id="IPR055414">
    <property type="entry name" value="LRR_R13L4/SHOC2-like"/>
</dbReference>
<dbReference type="Pfam" id="PF23598">
    <property type="entry name" value="LRR_14"/>
    <property type="match status" value="1"/>
</dbReference>
<dbReference type="InterPro" id="IPR041118">
    <property type="entry name" value="Rx_N"/>
</dbReference>
<evidence type="ECO:0000259" key="5">
    <source>
        <dbReference type="Pfam" id="PF18052"/>
    </source>
</evidence>
<sequence>MAEAIVGILLNNLESLIKKELSLLWNAKSEMKKLSSTLTTIQAVLVDAETQQITKKAVQDWLNKLKDATYDANDILDKWATDESLFRQPKVVDETNLRIPEKTRHLLSVISCKDSSSAIHINHPNSSKHGLHTLMMFINQIPFPWLHDFSASHLTCLKTLHLKSIMLSTLPPSIGELKHLRYLNLSSCGLESLPESICKLRNLQMLNLANNNLLALPHLIGDLENLRYLKLSHNKEITSLPETIRALTNLQTLKAGIEAFLDSISSLHSLKHSDTRNCSCLKRMPNGIGSITALQTLRNFMVGREKESDGTHNIKELQGLNLLRGELEIAQLGHVKSLEDAKGANLMSKPKLSKLKLDWGYSHHANDDDDDDDNDDDVKSRSREVFEGLQPHPDIKKLEIISYPGVEFPTWMRMRDPTSSFPRLVEIILHDLDNLEEWTLDWKENESLPALQVLHLHTCSMLWYLPYEICYLRTLKTLRIHFRFALHFIPDEILSSVTSLESLDIWACDSLESFPVMGMIQMQHSCLRSLEVKQC</sequence>
<organism evidence="8 9">
    <name type="scientific">Stephania cephalantha</name>
    <dbReference type="NCBI Taxonomy" id="152367"/>
    <lineage>
        <taxon>Eukaryota</taxon>
        <taxon>Viridiplantae</taxon>
        <taxon>Streptophyta</taxon>
        <taxon>Embryophyta</taxon>
        <taxon>Tracheophyta</taxon>
        <taxon>Spermatophyta</taxon>
        <taxon>Magnoliopsida</taxon>
        <taxon>Ranunculales</taxon>
        <taxon>Menispermaceae</taxon>
        <taxon>Menispermoideae</taxon>
        <taxon>Cissampelideae</taxon>
        <taxon>Stephania</taxon>
    </lineage>
</organism>
<evidence type="ECO:0000256" key="1">
    <source>
        <dbReference type="ARBA" id="ARBA00022614"/>
    </source>
</evidence>
<dbReference type="PANTHER" id="PTHR47186">
    <property type="entry name" value="LEUCINE-RICH REPEAT-CONTAINING PROTEIN 57"/>
    <property type="match status" value="1"/>
</dbReference>
<dbReference type="Gene3D" id="1.20.5.4130">
    <property type="match status" value="1"/>
</dbReference>
<evidence type="ECO:0000313" key="8">
    <source>
        <dbReference type="EMBL" id="KAK9084081.1"/>
    </source>
</evidence>
<evidence type="ECO:0008006" key="10">
    <source>
        <dbReference type="Google" id="ProtNLM"/>
    </source>
</evidence>
<dbReference type="PANTHER" id="PTHR47186:SF3">
    <property type="entry name" value="OS09G0267800 PROTEIN"/>
    <property type="match status" value="1"/>
</dbReference>
<dbReference type="InterPro" id="IPR038005">
    <property type="entry name" value="RX-like_CC"/>
</dbReference>
<dbReference type="InterPro" id="IPR056789">
    <property type="entry name" value="LRR_R13L1-DRL21"/>
</dbReference>
<evidence type="ECO:0000313" key="9">
    <source>
        <dbReference type="Proteomes" id="UP001419268"/>
    </source>
</evidence>
<evidence type="ECO:0000256" key="4">
    <source>
        <dbReference type="ARBA" id="ARBA00022821"/>
    </source>
</evidence>
<keyword evidence="1" id="KW-0433">Leucine-rich repeat</keyword>
<dbReference type="SMART" id="SM00369">
    <property type="entry name" value="LRR_TYP"/>
    <property type="match status" value="3"/>
</dbReference>
<dbReference type="Pfam" id="PF18052">
    <property type="entry name" value="Rx_N"/>
    <property type="match status" value="1"/>
</dbReference>
<keyword evidence="9" id="KW-1185">Reference proteome</keyword>
<gene>
    <name evidence="8" type="ORF">Scep_030552</name>
</gene>
<dbReference type="Pfam" id="PF25019">
    <property type="entry name" value="LRR_R13L1-DRL21"/>
    <property type="match status" value="1"/>
</dbReference>
<name>A0AAP0DZZ8_9MAGN</name>
<keyword evidence="3" id="KW-0547">Nucleotide-binding</keyword>
<keyword evidence="2" id="KW-0677">Repeat</keyword>
<accession>A0AAP0DZZ8</accession>
<comment type="caution">
    <text evidence="8">The sequence shown here is derived from an EMBL/GenBank/DDBJ whole genome shotgun (WGS) entry which is preliminary data.</text>
</comment>
<dbReference type="SUPFAM" id="SSF52058">
    <property type="entry name" value="L domain-like"/>
    <property type="match status" value="1"/>
</dbReference>
<evidence type="ECO:0000259" key="7">
    <source>
        <dbReference type="Pfam" id="PF25019"/>
    </source>
</evidence>
<dbReference type="GO" id="GO:0000166">
    <property type="term" value="F:nucleotide binding"/>
    <property type="evidence" value="ECO:0007669"/>
    <property type="project" value="UniProtKB-KW"/>
</dbReference>
<evidence type="ECO:0000256" key="2">
    <source>
        <dbReference type="ARBA" id="ARBA00022737"/>
    </source>
</evidence>
<dbReference type="Proteomes" id="UP001419268">
    <property type="component" value="Unassembled WGS sequence"/>
</dbReference>
<dbReference type="InterPro" id="IPR032675">
    <property type="entry name" value="LRR_dom_sf"/>
</dbReference>
<evidence type="ECO:0000256" key="3">
    <source>
        <dbReference type="ARBA" id="ARBA00022741"/>
    </source>
</evidence>
<dbReference type="AlphaFoldDB" id="A0AAP0DZZ8"/>
<feature type="domain" description="R13L1/DRL21-like LRR repeat region" evidence="7">
    <location>
        <begin position="314"/>
        <end position="459"/>
    </location>
</feature>